<evidence type="ECO:0008006" key="4">
    <source>
        <dbReference type="Google" id="ProtNLM"/>
    </source>
</evidence>
<keyword evidence="3" id="KW-1185">Reference proteome</keyword>
<name>A0A9D3UEL7_9ROSI</name>
<dbReference type="Gene3D" id="2.40.70.10">
    <property type="entry name" value="Acid Proteases"/>
    <property type="match status" value="1"/>
</dbReference>
<sequence>MSSRANQSHDHIKSLNELVLKKDKLRSFKPKFKLRGNGRGDKSKPTKNGIGLEKRGVDVCRHHYGRQKIDTLITTSASKFFIPEDTAQKLDLKVEKEVRWIKTMNSNKVPTMGVEKEVKLQLGDWTGKETIELIPLDDYDIVVGLSFLDQINALLIPFIDYMCVMDSHQQCLVPMKRDSGVEAKKLLAIQFVKGYVKMKYPT</sequence>
<dbReference type="AlphaFoldDB" id="A0A9D3UEL7"/>
<accession>A0A9D3UEL7</accession>
<evidence type="ECO:0000313" key="2">
    <source>
        <dbReference type="EMBL" id="KAH1038918.1"/>
    </source>
</evidence>
<protein>
    <recommendedName>
        <fullName evidence="4">Aspartic peptidase DDI1-type domain-containing protein</fullName>
    </recommendedName>
</protein>
<evidence type="ECO:0000256" key="1">
    <source>
        <dbReference type="SAM" id="MobiDB-lite"/>
    </source>
</evidence>
<reference evidence="2 3" key="1">
    <citation type="journal article" date="2021" name="Plant Biotechnol. J.">
        <title>Multi-omics assisted identification of the key and species-specific regulatory components of drought-tolerant mechanisms in Gossypium stocksii.</title>
        <authorList>
            <person name="Yu D."/>
            <person name="Ke L."/>
            <person name="Zhang D."/>
            <person name="Wu Y."/>
            <person name="Sun Y."/>
            <person name="Mei J."/>
            <person name="Sun J."/>
            <person name="Sun Y."/>
        </authorList>
    </citation>
    <scope>NUCLEOTIDE SEQUENCE [LARGE SCALE GENOMIC DNA]</scope>
    <source>
        <strain evidence="3">cv. E1</strain>
        <tissue evidence="2">Leaf</tissue>
    </source>
</reference>
<comment type="caution">
    <text evidence="2">The sequence shown here is derived from an EMBL/GenBank/DDBJ whole genome shotgun (WGS) entry which is preliminary data.</text>
</comment>
<dbReference type="CDD" id="cd00303">
    <property type="entry name" value="retropepsin_like"/>
    <property type="match status" value="1"/>
</dbReference>
<dbReference type="EMBL" id="JAIQCV010000012">
    <property type="protein sequence ID" value="KAH1038918.1"/>
    <property type="molecule type" value="Genomic_DNA"/>
</dbReference>
<feature type="region of interest" description="Disordered" evidence="1">
    <location>
        <begin position="31"/>
        <end position="52"/>
    </location>
</feature>
<dbReference type="OrthoDB" id="1938670at2759"/>
<dbReference type="InterPro" id="IPR021109">
    <property type="entry name" value="Peptidase_aspartic_dom_sf"/>
</dbReference>
<evidence type="ECO:0000313" key="3">
    <source>
        <dbReference type="Proteomes" id="UP000828251"/>
    </source>
</evidence>
<organism evidence="2 3">
    <name type="scientific">Gossypium stocksii</name>
    <dbReference type="NCBI Taxonomy" id="47602"/>
    <lineage>
        <taxon>Eukaryota</taxon>
        <taxon>Viridiplantae</taxon>
        <taxon>Streptophyta</taxon>
        <taxon>Embryophyta</taxon>
        <taxon>Tracheophyta</taxon>
        <taxon>Spermatophyta</taxon>
        <taxon>Magnoliopsida</taxon>
        <taxon>eudicotyledons</taxon>
        <taxon>Gunneridae</taxon>
        <taxon>Pentapetalae</taxon>
        <taxon>rosids</taxon>
        <taxon>malvids</taxon>
        <taxon>Malvales</taxon>
        <taxon>Malvaceae</taxon>
        <taxon>Malvoideae</taxon>
        <taxon>Gossypium</taxon>
    </lineage>
</organism>
<proteinExistence type="predicted"/>
<gene>
    <name evidence="2" type="ORF">J1N35_040661</name>
</gene>
<dbReference type="Proteomes" id="UP000828251">
    <property type="component" value="Unassembled WGS sequence"/>
</dbReference>